<sequence>MLLLLPLLPFDNNPPLPRDLSSNMLSFLLRLSFLFTHIWICELGEAEAAITCVQVLEPLFCIWWRLIPPPSSSEKPEVVKPLKFLRDLSYNFTGNLPMSPSSLSRISTLLSSLFLHSLASKKGKR</sequence>
<accession>A0ACB9J1X3</accession>
<name>A0ACB9J1X3_9ASTR</name>
<evidence type="ECO:0000313" key="2">
    <source>
        <dbReference type="Proteomes" id="UP001056120"/>
    </source>
</evidence>
<proteinExistence type="predicted"/>
<comment type="caution">
    <text evidence="1">The sequence shown here is derived from an EMBL/GenBank/DDBJ whole genome shotgun (WGS) entry which is preliminary data.</text>
</comment>
<keyword evidence="2" id="KW-1185">Reference proteome</keyword>
<reference evidence="1 2" key="2">
    <citation type="journal article" date="2022" name="Mol. Ecol. Resour.">
        <title>The genomes of chicory, endive, great burdock and yacon provide insights into Asteraceae paleo-polyploidization history and plant inulin production.</title>
        <authorList>
            <person name="Fan W."/>
            <person name="Wang S."/>
            <person name="Wang H."/>
            <person name="Wang A."/>
            <person name="Jiang F."/>
            <person name="Liu H."/>
            <person name="Zhao H."/>
            <person name="Xu D."/>
            <person name="Zhang Y."/>
        </authorList>
    </citation>
    <scope>NUCLEOTIDE SEQUENCE [LARGE SCALE GENOMIC DNA]</scope>
    <source>
        <strain evidence="2">cv. Yunnan</strain>
        <tissue evidence="1">Leaves</tissue>
    </source>
</reference>
<organism evidence="1 2">
    <name type="scientific">Smallanthus sonchifolius</name>
    <dbReference type="NCBI Taxonomy" id="185202"/>
    <lineage>
        <taxon>Eukaryota</taxon>
        <taxon>Viridiplantae</taxon>
        <taxon>Streptophyta</taxon>
        <taxon>Embryophyta</taxon>
        <taxon>Tracheophyta</taxon>
        <taxon>Spermatophyta</taxon>
        <taxon>Magnoliopsida</taxon>
        <taxon>eudicotyledons</taxon>
        <taxon>Gunneridae</taxon>
        <taxon>Pentapetalae</taxon>
        <taxon>asterids</taxon>
        <taxon>campanulids</taxon>
        <taxon>Asterales</taxon>
        <taxon>Asteraceae</taxon>
        <taxon>Asteroideae</taxon>
        <taxon>Heliantheae alliance</taxon>
        <taxon>Millerieae</taxon>
        <taxon>Smallanthus</taxon>
    </lineage>
</organism>
<gene>
    <name evidence="1" type="ORF">L1987_18858</name>
</gene>
<reference evidence="2" key="1">
    <citation type="journal article" date="2022" name="Mol. Ecol. Resour.">
        <title>The genomes of chicory, endive, great burdock and yacon provide insights into Asteraceae palaeo-polyploidization history and plant inulin production.</title>
        <authorList>
            <person name="Fan W."/>
            <person name="Wang S."/>
            <person name="Wang H."/>
            <person name="Wang A."/>
            <person name="Jiang F."/>
            <person name="Liu H."/>
            <person name="Zhao H."/>
            <person name="Xu D."/>
            <person name="Zhang Y."/>
        </authorList>
    </citation>
    <scope>NUCLEOTIDE SEQUENCE [LARGE SCALE GENOMIC DNA]</scope>
    <source>
        <strain evidence="2">cv. Yunnan</strain>
    </source>
</reference>
<dbReference type="Proteomes" id="UP001056120">
    <property type="component" value="Linkage Group LG06"/>
</dbReference>
<protein>
    <submittedName>
        <fullName evidence="1">Uncharacterized protein</fullName>
    </submittedName>
</protein>
<dbReference type="EMBL" id="CM042023">
    <property type="protein sequence ID" value="KAI3814112.1"/>
    <property type="molecule type" value="Genomic_DNA"/>
</dbReference>
<evidence type="ECO:0000313" key="1">
    <source>
        <dbReference type="EMBL" id="KAI3814112.1"/>
    </source>
</evidence>